<feature type="domain" description="2EXR" evidence="2">
    <location>
        <begin position="101"/>
        <end position="184"/>
    </location>
</feature>
<dbReference type="EMBL" id="JAGTJS010000002">
    <property type="protein sequence ID" value="KAH7274333.1"/>
    <property type="molecule type" value="Genomic_DNA"/>
</dbReference>
<evidence type="ECO:0000256" key="1">
    <source>
        <dbReference type="SAM" id="MobiDB-lite"/>
    </source>
</evidence>
<organism evidence="3 4">
    <name type="scientific">Fusarium solani</name>
    <name type="common">Filamentous fungus</name>
    <dbReference type="NCBI Taxonomy" id="169388"/>
    <lineage>
        <taxon>Eukaryota</taxon>
        <taxon>Fungi</taxon>
        <taxon>Dikarya</taxon>
        <taxon>Ascomycota</taxon>
        <taxon>Pezizomycotina</taxon>
        <taxon>Sordariomycetes</taxon>
        <taxon>Hypocreomycetidae</taxon>
        <taxon>Hypocreales</taxon>
        <taxon>Nectriaceae</taxon>
        <taxon>Fusarium</taxon>
        <taxon>Fusarium solani species complex</taxon>
    </lineage>
</organism>
<comment type="caution">
    <text evidence="3">The sequence shown here is derived from an EMBL/GenBank/DDBJ whole genome shotgun (WGS) entry which is preliminary data.</text>
</comment>
<evidence type="ECO:0000313" key="3">
    <source>
        <dbReference type="EMBL" id="KAH7274333.1"/>
    </source>
</evidence>
<feature type="compositionally biased region" description="Low complexity" evidence="1">
    <location>
        <begin position="87"/>
        <end position="100"/>
    </location>
</feature>
<proteinExistence type="predicted"/>
<dbReference type="PANTHER" id="PTHR35910:SF6">
    <property type="entry name" value="2EXR DOMAIN-CONTAINING PROTEIN"/>
    <property type="match status" value="1"/>
</dbReference>
<gene>
    <name evidence="3" type="ORF">B0J15DRAFT_567870</name>
</gene>
<dbReference type="InterPro" id="IPR045518">
    <property type="entry name" value="2EXR"/>
</dbReference>
<dbReference type="AlphaFoldDB" id="A0A9P9L4Z6"/>
<dbReference type="PANTHER" id="PTHR35910">
    <property type="entry name" value="2EXR DOMAIN-CONTAINING PROTEIN"/>
    <property type="match status" value="1"/>
</dbReference>
<name>A0A9P9L4Z6_FUSSL</name>
<reference evidence="3" key="1">
    <citation type="journal article" date="2021" name="Nat. Commun.">
        <title>Genetic determinants of endophytism in the Arabidopsis root mycobiome.</title>
        <authorList>
            <person name="Mesny F."/>
            <person name="Miyauchi S."/>
            <person name="Thiergart T."/>
            <person name="Pickel B."/>
            <person name="Atanasova L."/>
            <person name="Karlsson M."/>
            <person name="Huettel B."/>
            <person name="Barry K.W."/>
            <person name="Haridas S."/>
            <person name="Chen C."/>
            <person name="Bauer D."/>
            <person name="Andreopoulos W."/>
            <person name="Pangilinan J."/>
            <person name="LaButti K."/>
            <person name="Riley R."/>
            <person name="Lipzen A."/>
            <person name="Clum A."/>
            <person name="Drula E."/>
            <person name="Henrissat B."/>
            <person name="Kohler A."/>
            <person name="Grigoriev I.V."/>
            <person name="Martin F.M."/>
            <person name="Hacquard S."/>
        </authorList>
    </citation>
    <scope>NUCLEOTIDE SEQUENCE</scope>
    <source>
        <strain evidence="3">FSSC 5 MPI-SDFR-AT-0091</strain>
    </source>
</reference>
<dbReference type="Proteomes" id="UP000736672">
    <property type="component" value="Unassembled WGS sequence"/>
</dbReference>
<feature type="region of interest" description="Disordered" evidence="1">
    <location>
        <begin position="289"/>
        <end position="333"/>
    </location>
</feature>
<evidence type="ECO:0000313" key="4">
    <source>
        <dbReference type="Proteomes" id="UP000736672"/>
    </source>
</evidence>
<evidence type="ECO:0000259" key="2">
    <source>
        <dbReference type="Pfam" id="PF20150"/>
    </source>
</evidence>
<protein>
    <recommendedName>
        <fullName evidence="2">2EXR domain-containing protein</fullName>
    </recommendedName>
</protein>
<keyword evidence="4" id="KW-1185">Reference proteome</keyword>
<accession>A0A9P9L4Z6</accession>
<sequence length="333" mass="37080">MAAEQDDMASPGRRISLASDTICAFPIRRASLVSQTFHTSPEGPASHSSQMSFSIISELTFTPSNGTQPLCLRTEIRGPAGQPPIVTSAPSSASQTPASSFPQFIKLPPEVRKMIWKYSFGGARVFGLAPCATWTTMMVDHRPPPSGAACRESRHLFQQCGEFLFGAEGLAIKSLWFRPSEDILYLDHMLVEYLEHESYYSGCDFTTIQNVAINWCGRCDESNLRRLADALVEFPSCKRMILVMSHGEPPYEDDVEFLHIRDNDQRRVCFYKGERLHWAGLKQALEEHWRKDSEEDLEEDSGADSGGSSEGELQLPPLEAVEVVPRRTASTSA</sequence>
<feature type="region of interest" description="Disordered" evidence="1">
    <location>
        <begin position="81"/>
        <end position="100"/>
    </location>
</feature>
<dbReference type="OrthoDB" id="3561261at2759"/>
<dbReference type="Pfam" id="PF20150">
    <property type="entry name" value="2EXR"/>
    <property type="match status" value="1"/>
</dbReference>